<organism evidence="1 2">
    <name type="scientific">Necator americanus</name>
    <name type="common">Human hookworm</name>
    <dbReference type="NCBI Taxonomy" id="51031"/>
    <lineage>
        <taxon>Eukaryota</taxon>
        <taxon>Metazoa</taxon>
        <taxon>Ecdysozoa</taxon>
        <taxon>Nematoda</taxon>
        <taxon>Chromadorea</taxon>
        <taxon>Rhabditida</taxon>
        <taxon>Rhabditina</taxon>
        <taxon>Rhabditomorpha</taxon>
        <taxon>Strongyloidea</taxon>
        <taxon>Ancylostomatidae</taxon>
        <taxon>Bunostominae</taxon>
        <taxon>Necator</taxon>
    </lineage>
</organism>
<accession>A0ABR1ELI0</accession>
<dbReference type="EMBL" id="JAVFWL010000006">
    <property type="protein sequence ID" value="KAK6763368.1"/>
    <property type="molecule type" value="Genomic_DNA"/>
</dbReference>
<evidence type="ECO:0000313" key="1">
    <source>
        <dbReference type="EMBL" id="KAK6763368.1"/>
    </source>
</evidence>
<name>A0ABR1ELI0_NECAM</name>
<keyword evidence="2" id="KW-1185">Reference proteome</keyword>
<protein>
    <submittedName>
        <fullName evidence="1">Uncharacterized protein</fullName>
    </submittedName>
</protein>
<sequence>MLYAVSSCDFFTLATQHDVVMLFEDKLLLRPLIHANMETEFRASELEGTLAENDCERVCKINSEQAAC</sequence>
<comment type="caution">
    <text evidence="1">The sequence shown here is derived from an EMBL/GenBank/DDBJ whole genome shotgun (WGS) entry which is preliminary data.</text>
</comment>
<evidence type="ECO:0000313" key="2">
    <source>
        <dbReference type="Proteomes" id="UP001303046"/>
    </source>
</evidence>
<gene>
    <name evidence="1" type="primary">Necator_chrX.g24064</name>
    <name evidence="1" type="ORF">RB195_023899</name>
</gene>
<reference evidence="1 2" key="1">
    <citation type="submission" date="2023-08" db="EMBL/GenBank/DDBJ databases">
        <title>A Necator americanus chromosomal reference genome.</title>
        <authorList>
            <person name="Ilik V."/>
            <person name="Petrzelkova K.J."/>
            <person name="Pardy F."/>
            <person name="Fuh T."/>
            <person name="Niatou-Singa F.S."/>
            <person name="Gouil Q."/>
            <person name="Baker L."/>
            <person name="Ritchie M.E."/>
            <person name="Jex A.R."/>
            <person name="Gazzola D."/>
            <person name="Li H."/>
            <person name="Toshio Fujiwara R."/>
            <person name="Zhan B."/>
            <person name="Aroian R.V."/>
            <person name="Pafco B."/>
            <person name="Schwarz E.M."/>
        </authorList>
    </citation>
    <scope>NUCLEOTIDE SEQUENCE [LARGE SCALE GENOMIC DNA]</scope>
    <source>
        <strain evidence="1 2">Aroian</strain>
        <tissue evidence="1">Whole animal</tissue>
    </source>
</reference>
<dbReference type="Proteomes" id="UP001303046">
    <property type="component" value="Unassembled WGS sequence"/>
</dbReference>
<proteinExistence type="predicted"/>